<organism evidence="8 9">
    <name type="scientific">Sorangium cellulosum</name>
    <name type="common">Polyangium cellulosum</name>
    <dbReference type="NCBI Taxonomy" id="56"/>
    <lineage>
        <taxon>Bacteria</taxon>
        <taxon>Pseudomonadati</taxon>
        <taxon>Myxococcota</taxon>
        <taxon>Polyangia</taxon>
        <taxon>Polyangiales</taxon>
        <taxon>Polyangiaceae</taxon>
        <taxon>Sorangium</taxon>
    </lineage>
</organism>
<feature type="compositionally biased region" description="Pro residues" evidence="5">
    <location>
        <begin position="439"/>
        <end position="458"/>
    </location>
</feature>
<dbReference type="InterPro" id="IPR000719">
    <property type="entry name" value="Prot_kinase_dom"/>
</dbReference>
<dbReference type="PANTHER" id="PTHR43289">
    <property type="entry name" value="MITOGEN-ACTIVATED PROTEIN KINASE KINASE KINASE 20-RELATED"/>
    <property type="match status" value="1"/>
</dbReference>
<dbReference type="PROSITE" id="PS50011">
    <property type="entry name" value="PROTEIN_KINASE_DOM"/>
    <property type="match status" value="1"/>
</dbReference>
<feature type="transmembrane region" description="Helical" evidence="6">
    <location>
        <begin position="366"/>
        <end position="389"/>
    </location>
</feature>
<keyword evidence="6" id="KW-0812">Transmembrane</keyword>
<keyword evidence="6" id="KW-1133">Transmembrane helix</keyword>
<accession>A0A4P2Q803</accession>
<keyword evidence="3" id="KW-0418">Kinase</keyword>
<keyword evidence="6" id="KW-0472">Membrane</keyword>
<evidence type="ECO:0000256" key="6">
    <source>
        <dbReference type="SAM" id="Phobius"/>
    </source>
</evidence>
<sequence length="473" mass="49911">MVGFKTTQESQVRAVIPPVDLAPGHLLGRYELLIAIAQGGMGTVWAARDRGSPAGDRIVAVKTMLPALSSDPRCKRMFLTESRIASRIKHPNVCAILDQGEQNGVLYFVMEWIDGDALVELLGGSTRKQNRPIPLPVAVRIAIEAARGLHAAHELRDDGGALIGLVHRDVSPHNILITRDGSVKIADFGVAKAVAQADNPTTNTGHMKGKILFMAPEQVYSETLDRRSDIFALGIVLYQLTTGTHPFAASHDLATMARIARPEPVDPPSSLVPGYPPELEAAVVRALAKDPAERFPTMAELAEALEAVNAALGARREEVTAYIRDALATRVARRAAVIRDAVRAADGWSRGRPFSRLDPRRRARTIATAAALVASGALLGAATLLWIGLAEGPAAPGVAVPAPPAFPAEPRPRIATAEPRAALPEPPREAALSSSSSPAAPPSAAPAPSASPAPPPARAPAETGRAKFRDPGF</sequence>
<dbReference type="Pfam" id="PF00069">
    <property type="entry name" value="Pkinase"/>
    <property type="match status" value="1"/>
</dbReference>
<dbReference type="Proteomes" id="UP000295781">
    <property type="component" value="Chromosome"/>
</dbReference>
<evidence type="ECO:0000256" key="5">
    <source>
        <dbReference type="SAM" id="MobiDB-lite"/>
    </source>
</evidence>
<reference evidence="8 9" key="1">
    <citation type="submission" date="2015-09" db="EMBL/GenBank/DDBJ databases">
        <title>Sorangium comparison.</title>
        <authorList>
            <person name="Zaburannyi N."/>
            <person name="Bunk B."/>
            <person name="Overmann J."/>
            <person name="Mueller R."/>
        </authorList>
    </citation>
    <scope>NUCLEOTIDE SEQUENCE [LARGE SCALE GENOMIC DNA]</scope>
    <source>
        <strain evidence="8 9">So ceGT47</strain>
    </source>
</reference>
<dbReference type="OrthoDB" id="9801841at2"/>
<evidence type="ECO:0000313" key="9">
    <source>
        <dbReference type="Proteomes" id="UP000295781"/>
    </source>
</evidence>
<keyword evidence="4" id="KW-0067">ATP-binding</keyword>
<dbReference type="InterPro" id="IPR011009">
    <property type="entry name" value="Kinase-like_dom_sf"/>
</dbReference>
<gene>
    <name evidence="8" type="ORF">SOCEGT47_058600</name>
</gene>
<evidence type="ECO:0000256" key="1">
    <source>
        <dbReference type="ARBA" id="ARBA00022679"/>
    </source>
</evidence>
<feature type="region of interest" description="Disordered" evidence="5">
    <location>
        <begin position="409"/>
        <end position="473"/>
    </location>
</feature>
<evidence type="ECO:0000256" key="3">
    <source>
        <dbReference type="ARBA" id="ARBA00022777"/>
    </source>
</evidence>
<dbReference type="CDD" id="cd14014">
    <property type="entry name" value="STKc_PknB_like"/>
    <property type="match status" value="1"/>
</dbReference>
<proteinExistence type="predicted"/>
<evidence type="ECO:0000259" key="7">
    <source>
        <dbReference type="PROSITE" id="PS50011"/>
    </source>
</evidence>
<dbReference type="SUPFAM" id="SSF56112">
    <property type="entry name" value="Protein kinase-like (PK-like)"/>
    <property type="match status" value="1"/>
</dbReference>
<evidence type="ECO:0000313" key="8">
    <source>
        <dbReference type="EMBL" id="AUX25316.1"/>
    </source>
</evidence>
<dbReference type="InterPro" id="IPR008266">
    <property type="entry name" value="Tyr_kinase_AS"/>
</dbReference>
<dbReference type="Gene3D" id="1.10.510.10">
    <property type="entry name" value="Transferase(Phosphotransferase) domain 1"/>
    <property type="match status" value="1"/>
</dbReference>
<dbReference type="PROSITE" id="PS00109">
    <property type="entry name" value="PROTEIN_KINASE_TYR"/>
    <property type="match status" value="1"/>
</dbReference>
<evidence type="ECO:0000256" key="2">
    <source>
        <dbReference type="ARBA" id="ARBA00022741"/>
    </source>
</evidence>
<evidence type="ECO:0000256" key="4">
    <source>
        <dbReference type="ARBA" id="ARBA00022840"/>
    </source>
</evidence>
<dbReference type="PANTHER" id="PTHR43289:SF6">
    <property type="entry name" value="SERINE_THREONINE-PROTEIN KINASE NEKL-3"/>
    <property type="match status" value="1"/>
</dbReference>
<dbReference type="GO" id="GO:0005524">
    <property type="term" value="F:ATP binding"/>
    <property type="evidence" value="ECO:0007669"/>
    <property type="project" value="UniProtKB-KW"/>
</dbReference>
<keyword evidence="2" id="KW-0547">Nucleotide-binding</keyword>
<feature type="compositionally biased region" description="Low complexity" evidence="5">
    <location>
        <begin position="413"/>
        <end position="438"/>
    </location>
</feature>
<protein>
    <recommendedName>
        <fullName evidence="7">Protein kinase domain-containing protein</fullName>
    </recommendedName>
</protein>
<dbReference type="EMBL" id="CP012670">
    <property type="protein sequence ID" value="AUX25316.1"/>
    <property type="molecule type" value="Genomic_DNA"/>
</dbReference>
<dbReference type="AlphaFoldDB" id="A0A4P2Q803"/>
<name>A0A4P2Q803_SORCE</name>
<dbReference type="Gene3D" id="3.30.200.20">
    <property type="entry name" value="Phosphorylase Kinase, domain 1"/>
    <property type="match status" value="1"/>
</dbReference>
<dbReference type="GO" id="GO:0004674">
    <property type="term" value="F:protein serine/threonine kinase activity"/>
    <property type="evidence" value="ECO:0007669"/>
    <property type="project" value="TreeGrafter"/>
</dbReference>
<feature type="domain" description="Protein kinase" evidence="7">
    <location>
        <begin position="30"/>
        <end position="312"/>
    </location>
</feature>
<keyword evidence="1" id="KW-0808">Transferase</keyword>
<feature type="compositionally biased region" description="Basic and acidic residues" evidence="5">
    <location>
        <begin position="464"/>
        <end position="473"/>
    </location>
</feature>